<dbReference type="GO" id="GO:0016491">
    <property type="term" value="F:oxidoreductase activity"/>
    <property type="evidence" value="ECO:0007669"/>
    <property type="project" value="InterPro"/>
</dbReference>
<dbReference type="Proteomes" id="UP000701801">
    <property type="component" value="Unassembled WGS sequence"/>
</dbReference>
<dbReference type="Pfam" id="PF08240">
    <property type="entry name" value="ADH_N"/>
    <property type="match status" value="1"/>
</dbReference>
<evidence type="ECO:0000259" key="1">
    <source>
        <dbReference type="SMART" id="SM00829"/>
    </source>
</evidence>
<dbReference type="SUPFAM" id="SSF50129">
    <property type="entry name" value="GroES-like"/>
    <property type="match status" value="1"/>
</dbReference>
<proteinExistence type="predicted"/>
<dbReference type="EMBL" id="CAJVRM010000127">
    <property type="protein sequence ID" value="CAG8975117.1"/>
    <property type="molecule type" value="Genomic_DNA"/>
</dbReference>
<dbReference type="PANTHER" id="PTHR45033:SF2">
    <property type="entry name" value="ZINC-TYPE ALCOHOL DEHYDROGENASE-LIKE PROTEIN C1773.06C"/>
    <property type="match status" value="1"/>
</dbReference>
<dbReference type="InterPro" id="IPR013149">
    <property type="entry name" value="ADH-like_C"/>
</dbReference>
<name>A0A9N9LLE0_9HELO</name>
<gene>
    <name evidence="2" type="ORF">HYALB_00004415</name>
</gene>
<evidence type="ECO:0000313" key="2">
    <source>
        <dbReference type="EMBL" id="CAG8975117.1"/>
    </source>
</evidence>
<keyword evidence="3" id="KW-1185">Reference proteome</keyword>
<dbReference type="InterPro" id="IPR036291">
    <property type="entry name" value="NAD(P)-bd_dom_sf"/>
</dbReference>
<dbReference type="SUPFAM" id="SSF51735">
    <property type="entry name" value="NAD(P)-binding Rossmann-fold domains"/>
    <property type="match status" value="1"/>
</dbReference>
<organism evidence="2 3">
    <name type="scientific">Hymenoscyphus albidus</name>
    <dbReference type="NCBI Taxonomy" id="595503"/>
    <lineage>
        <taxon>Eukaryota</taxon>
        <taxon>Fungi</taxon>
        <taxon>Dikarya</taxon>
        <taxon>Ascomycota</taxon>
        <taxon>Pezizomycotina</taxon>
        <taxon>Leotiomycetes</taxon>
        <taxon>Helotiales</taxon>
        <taxon>Helotiaceae</taxon>
        <taxon>Hymenoscyphus</taxon>
    </lineage>
</organism>
<protein>
    <recommendedName>
        <fullName evidence="1">Enoyl reductase (ER) domain-containing protein</fullName>
    </recommendedName>
</protein>
<feature type="domain" description="Enoyl reductase (ER)" evidence="1">
    <location>
        <begin position="18"/>
        <end position="349"/>
    </location>
</feature>
<dbReference type="SMART" id="SM00829">
    <property type="entry name" value="PKS_ER"/>
    <property type="match status" value="1"/>
</dbReference>
<reference evidence="2" key="1">
    <citation type="submission" date="2021-07" db="EMBL/GenBank/DDBJ databases">
        <authorList>
            <person name="Durling M."/>
        </authorList>
    </citation>
    <scope>NUCLEOTIDE SEQUENCE</scope>
</reference>
<dbReference type="AlphaFoldDB" id="A0A9N9LLE0"/>
<dbReference type="CDD" id="cd08276">
    <property type="entry name" value="MDR7"/>
    <property type="match status" value="1"/>
</dbReference>
<comment type="caution">
    <text evidence="2">The sequence shown here is derived from an EMBL/GenBank/DDBJ whole genome shotgun (WGS) entry which is preliminary data.</text>
</comment>
<dbReference type="InterPro" id="IPR013154">
    <property type="entry name" value="ADH-like_N"/>
</dbReference>
<dbReference type="OrthoDB" id="9930022at2759"/>
<dbReference type="Gene3D" id="3.90.180.10">
    <property type="entry name" value="Medium-chain alcohol dehydrogenases, catalytic domain"/>
    <property type="match status" value="1"/>
</dbReference>
<dbReference type="Pfam" id="PF00107">
    <property type="entry name" value="ADH_zinc_N"/>
    <property type="match status" value="1"/>
</dbReference>
<sequence length="352" mass="37712">MASKVDSFKQWTLHEQNGTESLVLGNASLPKKEDIGEYEVLVKLHAASLNYRDLVIARGAKNLQIKPGVIPGSDGAGVVLEIGKSVTKFQKGDKVVTHMLPQLSATTYPTMEDISNGLGQTIDGTLREYGVFSETGLVHMPKNLTFEEAATLTCSGLTAWNVLFGGGRKLKKGESVLTQGTGGVSVAALQFAHAMGATVISTTSSITKTQRLSTLGASQTINYIETPSWGSLVKSLSPSSLGITNVVDVGGLSTLSESMKAVAIEGTVTVTGVLGNDEKEHVGALDVLWRVYSVRGALLGTREQFGEMCKFIEEKGVRPVVDERVFGLEETREAFEYLEGQKHFSKVVIKIC</sequence>
<dbReference type="PANTHER" id="PTHR45033">
    <property type="match status" value="1"/>
</dbReference>
<dbReference type="InterPro" id="IPR052711">
    <property type="entry name" value="Zinc_ADH-like"/>
</dbReference>
<dbReference type="InterPro" id="IPR020843">
    <property type="entry name" value="ER"/>
</dbReference>
<accession>A0A9N9LLE0</accession>
<evidence type="ECO:0000313" key="3">
    <source>
        <dbReference type="Proteomes" id="UP000701801"/>
    </source>
</evidence>
<dbReference type="InterPro" id="IPR011032">
    <property type="entry name" value="GroES-like_sf"/>
</dbReference>
<dbReference type="Gene3D" id="3.40.50.720">
    <property type="entry name" value="NAD(P)-binding Rossmann-like Domain"/>
    <property type="match status" value="1"/>
</dbReference>